<protein>
    <submittedName>
        <fullName evidence="2">Uncharacterized protein</fullName>
    </submittedName>
</protein>
<name>A0ABN3NMV4_9ACTN</name>
<organism evidence="2 3">
    <name type="scientific">Streptomyces levis</name>
    <dbReference type="NCBI Taxonomy" id="285566"/>
    <lineage>
        <taxon>Bacteria</taxon>
        <taxon>Bacillati</taxon>
        <taxon>Actinomycetota</taxon>
        <taxon>Actinomycetes</taxon>
        <taxon>Kitasatosporales</taxon>
        <taxon>Streptomycetaceae</taxon>
        <taxon>Streptomyces</taxon>
    </lineage>
</organism>
<sequence>MLTEGEITRWDKRKGSRKEAAAPPRHPPHTAAVRHFGDSTQGKHRTY</sequence>
<proteinExistence type="predicted"/>
<accession>A0ABN3NMV4</accession>
<keyword evidence="3" id="KW-1185">Reference proteome</keyword>
<feature type="region of interest" description="Disordered" evidence="1">
    <location>
        <begin position="1"/>
        <end position="47"/>
    </location>
</feature>
<dbReference type="Proteomes" id="UP001501095">
    <property type="component" value="Unassembled WGS sequence"/>
</dbReference>
<reference evidence="2 3" key="1">
    <citation type="journal article" date="2019" name="Int. J. Syst. Evol. Microbiol.">
        <title>The Global Catalogue of Microorganisms (GCM) 10K type strain sequencing project: providing services to taxonomists for standard genome sequencing and annotation.</title>
        <authorList>
            <consortium name="The Broad Institute Genomics Platform"/>
            <consortium name="The Broad Institute Genome Sequencing Center for Infectious Disease"/>
            <person name="Wu L."/>
            <person name="Ma J."/>
        </authorList>
    </citation>
    <scope>NUCLEOTIDE SEQUENCE [LARGE SCALE GENOMIC DNA]</scope>
    <source>
        <strain evidence="2 3">JCM 6924</strain>
    </source>
</reference>
<dbReference type="EMBL" id="BAAATM010000008">
    <property type="protein sequence ID" value="GAA2527787.1"/>
    <property type="molecule type" value="Genomic_DNA"/>
</dbReference>
<evidence type="ECO:0000256" key="1">
    <source>
        <dbReference type="SAM" id="MobiDB-lite"/>
    </source>
</evidence>
<gene>
    <name evidence="2" type="ORF">GCM10010423_22760</name>
</gene>
<evidence type="ECO:0000313" key="2">
    <source>
        <dbReference type="EMBL" id="GAA2527787.1"/>
    </source>
</evidence>
<comment type="caution">
    <text evidence="2">The sequence shown here is derived from an EMBL/GenBank/DDBJ whole genome shotgun (WGS) entry which is preliminary data.</text>
</comment>
<feature type="compositionally biased region" description="Basic and acidic residues" evidence="1">
    <location>
        <begin position="1"/>
        <end position="10"/>
    </location>
</feature>
<evidence type="ECO:0000313" key="3">
    <source>
        <dbReference type="Proteomes" id="UP001501095"/>
    </source>
</evidence>